<protein>
    <submittedName>
        <fullName evidence="7">Protein kinase</fullName>
    </submittedName>
</protein>
<accession>A0ABZ2LEF9</accession>
<dbReference type="Proteomes" id="UP001374803">
    <property type="component" value="Chromosome"/>
</dbReference>
<proteinExistence type="predicted"/>
<reference evidence="7" key="1">
    <citation type="submission" date="2021-12" db="EMBL/GenBank/DDBJ databases">
        <title>Discovery of the Pendulisporaceae a myxobacterial family with distinct sporulation behavior and unique specialized metabolism.</title>
        <authorList>
            <person name="Garcia R."/>
            <person name="Popoff A."/>
            <person name="Bader C.D."/>
            <person name="Loehr J."/>
            <person name="Walesch S."/>
            <person name="Walt C."/>
            <person name="Boldt J."/>
            <person name="Bunk B."/>
            <person name="Haeckl F.J.F.P.J."/>
            <person name="Gunesch A.P."/>
            <person name="Birkelbach J."/>
            <person name="Nuebel U."/>
            <person name="Pietschmann T."/>
            <person name="Bach T."/>
            <person name="Mueller R."/>
        </authorList>
    </citation>
    <scope>NUCLEOTIDE SEQUENCE</scope>
    <source>
        <strain evidence="7">MSr11367</strain>
    </source>
</reference>
<evidence type="ECO:0000256" key="4">
    <source>
        <dbReference type="ARBA" id="ARBA00022840"/>
    </source>
</evidence>
<name>A0ABZ2LEF9_9BACT</name>
<dbReference type="PANTHER" id="PTHR43289">
    <property type="entry name" value="MITOGEN-ACTIVATED PROTEIN KINASE KINASE KINASE 20-RELATED"/>
    <property type="match status" value="1"/>
</dbReference>
<sequence length="1181" mass="129596">MSQGDKPASIPPESGTLLAQRYEVIRELGRGGMGVVYLCRDLVSGERVALKRLRTPDEAKGQTRPEETWWFHQEARAVAALEHPTLVRARDFGTLADGSPYLVMEALPGRSVHEWMHTTTLPWPVIWALVDQVLAGLAHAHARGVIHGDLKPSNVMLDLATSGRGPRAYILDLGLAWLRQQRHDPRLDGAPQPELATHAGAGTVGWVAPEQIRKAATLVGPPTDLYALGCILYRILVGKEVFEGTAQEVLRAHKRTPVPPLTLATGVPSGVSPYVQKLLAKRPWHRYEYAADARRAWARFKPNESATLEEVVAAGPAPPVAPSSRPALGRAVAAARSLAPGLLGLRPSPLVAREDERRLLWDLVEQMAAPQGPARALIALLGEAGVGKSRLASWLCETVHEHGMMVPLRARYGRIPTPLDGVTGAVNAHFGLEGADRALVEQTLINRWEVAADNDEELTWVAATAEWLRPTPPGTVTPLGPSGKRFVLDTPELRWVVIRKVFERIGRDRPILLWSDDLHQASPNTFEVLRRMHQSIGRPGGREVKLMAIATARSETLASDLDAALRMESARAEWNGRVIELKPLASDETDALLRSTLPLDDSAVERARQQSRGNPLFALQLLHAWAGGGYLKLEKGKYRVPDSALLGRAITTAELWDERLRAVPTELRLSAYAAAALGEDIRGEVLKTLVASLGMDPRDALVGLTRAQILLASGNDQFRWPHALLLEHLLVRLHERKDAPAIFRLAANALAKHPAVGSRRIMKHRVANLLKAGDDDVAANLMFKFIQGSWRRGRDTAATLRDLELLAGHVSGSTAAEYAYWRAEALRHTGKLDEARDQAEAARKAFAEAGDLGREAHTLRLLGHIASDLGHPAHGRLQVVQALSHFEKEGDEAGYAQAQVVLGEIDYLLGEHARARDVLNQASVRCSAVGDALGRAQCLILMAMISTAVGGYDLSRELLIEARAEFDAMGYRLGLAQCDVVLGHADHRAFDFERARTRALSARSSFRELQNPRGEAACERLLAMIAIDTEDYNAAASHAKVAGRLYDTLKDPWGEVEAKLLLAQVALARGDAGEKGAPALLAACDAIVLDEAEPRQHRHLTRAWLFQKEARWEEAAQELELARTAYGERTRTGDHAPQLLARFARLKWEEPARTTVDTWMDSMTRESRLGSESATWSTWAR</sequence>
<feature type="domain" description="Protein kinase" evidence="6">
    <location>
        <begin position="22"/>
        <end position="298"/>
    </location>
</feature>
<dbReference type="PROSITE" id="PS50011">
    <property type="entry name" value="PROTEIN_KINASE_DOM"/>
    <property type="match status" value="1"/>
</dbReference>
<dbReference type="SUPFAM" id="SSF52540">
    <property type="entry name" value="P-loop containing nucleoside triphosphate hydrolases"/>
    <property type="match status" value="1"/>
</dbReference>
<dbReference type="RefSeq" id="WP_394838996.1">
    <property type="nucleotide sequence ID" value="NZ_CP089929.1"/>
</dbReference>
<dbReference type="InterPro" id="IPR000719">
    <property type="entry name" value="Prot_kinase_dom"/>
</dbReference>
<dbReference type="CDD" id="cd14014">
    <property type="entry name" value="STKc_PknB_like"/>
    <property type="match status" value="1"/>
</dbReference>
<dbReference type="InterPro" id="IPR011009">
    <property type="entry name" value="Kinase-like_dom_sf"/>
</dbReference>
<dbReference type="InterPro" id="IPR017441">
    <property type="entry name" value="Protein_kinase_ATP_BS"/>
</dbReference>
<dbReference type="InterPro" id="IPR041664">
    <property type="entry name" value="AAA_16"/>
</dbReference>
<evidence type="ECO:0000313" key="7">
    <source>
        <dbReference type="EMBL" id="WXB09324.1"/>
    </source>
</evidence>
<dbReference type="Gene3D" id="1.10.510.10">
    <property type="entry name" value="Transferase(Phosphotransferase) domain 1"/>
    <property type="match status" value="1"/>
</dbReference>
<dbReference type="Gene3D" id="1.25.40.10">
    <property type="entry name" value="Tetratricopeptide repeat domain"/>
    <property type="match status" value="1"/>
</dbReference>
<keyword evidence="4 5" id="KW-0067">ATP-binding</keyword>
<dbReference type="SMART" id="SM00220">
    <property type="entry name" value="S_TKc"/>
    <property type="match status" value="1"/>
</dbReference>
<evidence type="ECO:0000313" key="8">
    <source>
        <dbReference type="Proteomes" id="UP001374803"/>
    </source>
</evidence>
<evidence type="ECO:0000256" key="2">
    <source>
        <dbReference type="ARBA" id="ARBA00022741"/>
    </source>
</evidence>
<dbReference type="InterPro" id="IPR027417">
    <property type="entry name" value="P-loop_NTPase"/>
</dbReference>
<keyword evidence="1" id="KW-0808">Transferase</keyword>
<dbReference type="SUPFAM" id="SSF48452">
    <property type="entry name" value="TPR-like"/>
    <property type="match status" value="2"/>
</dbReference>
<dbReference type="PROSITE" id="PS00107">
    <property type="entry name" value="PROTEIN_KINASE_ATP"/>
    <property type="match status" value="1"/>
</dbReference>
<dbReference type="SUPFAM" id="SSF56112">
    <property type="entry name" value="Protein kinase-like (PK-like)"/>
    <property type="match status" value="1"/>
</dbReference>
<dbReference type="PROSITE" id="PS00108">
    <property type="entry name" value="PROTEIN_KINASE_ST"/>
    <property type="match status" value="1"/>
</dbReference>
<dbReference type="Pfam" id="PF00069">
    <property type="entry name" value="Pkinase"/>
    <property type="match status" value="1"/>
</dbReference>
<keyword evidence="8" id="KW-1185">Reference proteome</keyword>
<feature type="binding site" evidence="5">
    <location>
        <position position="51"/>
    </location>
    <ligand>
        <name>ATP</name>
        <dbReference type="ChEBI" id="CHEBI:30616"/>
    </ligand>
</feature>
<organism evidence="7 8">
    <name type="scientific">Pendulispora rubella</name>
    <dbReference type="NCBI Taxonomy" id="2741070"/>
    <lineage>
        <taxon>Bacteria</taxon>
        <taxon>Pseudomonadati</taxon>
        <taxon>Myxococcota</taxon>
        <taxon>Myxococcia</taxon>
        <taxon>Myxococcales</taxon>
        <taxon>Sorangiineae</taxon>
        <taxon>Pendulisporaceae</taxon>
        <taxon>Pendulispora</taxon>
    </lineage>
</organism>
<dbReference type="Pfam" id="PF13191">
    <property type="entry name" value="AAA_16"/>
    <property type="match status" value="1"/>
</dbReference>
<dbReference type="GO" id="GO:0016301">
    <property type="term" value="F:kinase activity"/>
    <property type="evidence" value="ECO:0007669"/>
    <property type="project" value="UniProtKB-KW"/>
</dbReference>
<evidence type="ECO:0000256" key="1">
    <source>
        <dbReference type="ARBA" id="ARBA00022679"/>
    </source>
</evidence>
<keyword evidence="3 7" id="KW-0418">Kinase</keyword>
<dbReference type="Gene3D" id="3.30.200.20">
    <property type="entry name" value="Phosphorylase Kinase, domain 1"/>
    <property type="match status" value="1"/>
</dbReference>
<dbReference type="InterPro" id="IPR011990">
    <property type="entry name" value="TPR-like_helical_dom_sf"/>
</dbReference>
<evidence type="ECO:0000259" key="6">
    <source>
        <dbReference type="PROSITE" id="PS50011"/>
    </source>
</evidence>
<gene>
    <name evidence="7" type="ORF">LVJ94_19080</name>
</gene>
<evidence type="ECO:0000256" key="5">
    <source>
        <dbReference type="PROSITE-ProRule" id="PRU10141"/>
    </source>
</evidence>
<evidence type="ECO:0000256" key="3">
    <source>
        <dbReference type="ARBA" id="ARBA00022777"/>
    </source>
</evidence>
<dbReference type="EMBL" id="CP089983">
    <property type="protein sequence ID" value="WXB09324.1"/>
    <property type="molecule type" value="Genomic_DNA"/>
</dbReference>
<dbReference type="PANTHER" id="PTHR43289:SF34">
    <property type="entry name" value="SERINE_THREONINE-PROTEIN KINASE YBDM-RELATED"/>
    <property type="match status" value="1"/>
</dbReference>
<dbReference type="InterPro" id="IPR008271">
    <property type="entry name" value="Ser/Thr_kinase_AS"/>
</dbReference>
<keyword evidence="2 5" id="KW-0547">Nucleotide-binding</keyword>